<sequence>MTITMQTIPAPFTRAATLDTTKFYMGGLMSFLTTGADTGGCFALMEYRGKPGNEPPPHIHLWENEIIYVLDGVMELYCGERIMHLRAGEMGFIPRGQPHAFYIRTPDFRALAAVQSVGEQPVGLDSFFLRMSSPATTMALPIDPVTYQTEDPAHVVAVAAEHGMQILSPEETAIALPLYPGFGSASHTRTQAPRRNQSLAAFGAGAGHWPVAPETGVS</sequence>
<evidence type="ECO:0000313" key="2">
    <source>
        <dbReference type="EMBL" id="MBC3942435.1"/>
    </source>
</evidence>
<feature type="domain" description="Cupin type-2" evidence="1">
    <location>
        <begin position="50"/>
        <end position="105"/>
    </location>
</feature>
<dbReference type="InterPro" id="IPR053146">
    <property type="entry name" value="QDO-like"/>
</dbReference>
<dbReference type="EMBL" id="JACONT010000025">
    <property type="protein sequence ID" value="MBC3942435.1"/>
    <property type="molecule type" value="Genomic_DNA"/>
</dbReference>
<organism evidence="2 3">
    <name type="scientific">Sphingomonas albertensis</name>
    <dbReference type="NCBI Taxonomy" id="2762591"/>
    <lineage>
        <taxon>Bacteria</taxon>
        <taxon>Pseudomonadati</taxon>
        <taxon>Pseudomonadota</taxon>
        <taxon>Alphaproteobacteria</taxon>
        <taxon>Sphingomonadales</taxon>
        <taxon>Sphingomonadaceae</taxon>
        <taxon>Sphingomonas</taxon>
    </lineage>
</organism>
<proteinExistence type="predicted"/>
<dbReference type="SUPFAM" id="SSF51182">
    <property type="entry name" value="RmlC-like cupins"/>
    <property type="match status" value="1"/>
</dbReference>
<evidence type="ECO:0000259" key="1">
    <source>
        <dbReference type="Pfam" id="PF07883"/>
    </source>
</evidence>
<protein>
    <submittedName>
        <fullName evidence="2">Cupin domain-containing protein</fullName>
    </submittedName>
</protein>
<dbReference type="InterPro" id="IPR013096">
    <property type="entry name" value="Cupin_2"/>
</dbReference>
<dbReference type="InterPro" id="IPR011051">
    <property type="entry name" value="RmlC_Cupin_sf"/>
</dbReference>
<dbReference type="Gene3D" id="2.60.120.10">
    <property type="entry name" value="Jelly Rolls"/>
    <property type="match status" value="1"/>
</dbReference>
<name>A0ABR7APQ6_9SPHN</name>
<comment type="caution">
    <text evidence="2">The sequence shown here is derived from an EMBL/GenBank/DDBJ whole genome shotgun (WGS) entry which is preliminary data.</text>
</comment>
<dbReference type="RefSeq" id="WP_187504126.1">
    <property type="nucleotide sequence ID" value="NZ_CP162536.1"/>
</dbReference>
<dbReference type="InterPro" id="IPR014710">
    <property type="entry name" value="RmlC-like_jellyroll"/>
</dbReference>
<keyword evidence="3" id="KW-1185">Reference proteome</keyword>
<evidence type="ECO:0000313" key="3">
    <source>
        <dbReference type="Proteomes" id="UP000597613"/>
    </source>
</evidence>
<reference evidence="2 3" key="1">
    <citation type="submission" date="2020-08" db="EMBL/GenBank/DDBJ databases">
        <title>Putative novel bacterial strains isolated from necrotic wheat leaf tissues caused by Xanthomonas translucens.</title>
        <authorList>
            <person name="Tambong J.T."/>
        </authorList>
    </citation>
    <scope>NUCLEOTIDE SEQUENCE [LARGE SCALE GENOMIC DNA]</scope>
    <source>
        <strain evidence="3">DOAB 1063</strain>
    </source>
</reference>
<gene>
    <name evidence="2" type="ORF">H8S47_12190</name>
</gene>
<dbReference type="Proteomes" id="UP000597613">
    <property type="component" value="Unassembled WGS sequence"/>
</dbReference>
<dbReference type="PANTHER" id="PTHR36440:SF1">
    <property type="entry name" value="PUTATIVE (AFU_ORTHOLOGUE AFUA_8G07350)-RELATED"/>
    <property type="match status" value="1"/>
</dbReference>
<accession>A0ABR7APQ6</accession>
<dbReference type="Pfam" id="PF07883">
    <property type="entry name" value="Cupin_2"/>
    <property type="match status" value="1"/>
</dbReference>
<dbReference type="PANTHER" id="PTHR36440">
    <property type="entry name" value="PUTATIVE (AFU_ORTHOLOGUE AFUA_8G07350)-RELATED"/>
    <property type="match status" value="1"/>
</dbReference>